<organism evidence="2 3">
    <name type="scientific">Saccharothrix violaceirubra</name>
    <dbReference type="NCBI Taxonomy" id="413306"/>
    <lineage>
        <taxon>Bacteria</taxon>
        <taxon>Bacillati</taxon>
        <taxon>Actinomycetota</taxon>
        <taxon>Actinomycetes</taxon>
        <taxon>Pseudonocardiales</taxon>
        <taxon>Pseudonocardiaceae</taxon>
        <taxon>Saccharothrix</taxon>
    </lineage>
</organism>
<accession>A0A7W7WXL4</accession>
<dbReference type="Proteomes" id="UP000542674">
    <property type="component" value="Unassembled WGS sequence"/>
</dbReference>
<dbReference type="RefSeq" id="WP_184672272.1">
    <property type="nucleotide sequence ID" value="NZ_BAABAI010000033.1"/>
</dbReference>
<name>A0A7W7WXL4_9PSEU</name>
<feature type="region of interest" description="Disordered" evidence="1">
    <location>
        <begin position="90"/>
        <end position="117"/>
    </location>
</feature>
<dbReference type="AlphaFoldDB" id="A0A7W7WXL4"/>
<gene>
    <name evidence="2" type="ORF">F4559_004864</name>
</gene>
<keyword evidence="3" id="KW-1185">Reference proteome</keyword>
<proteinExistence type="predicted"/>
<evidence type="ECO:0000256" key="1">
    <source>
        <dbReference type="SAM" id="MobiDB-lite"/>
    </source>
</evidence>
<evidence type="ECO:0000313" key="2">
    <source>
        <dbReference type="EMBL" id="MBB4967505.1"/>
    </source>
</evidence>
<sequence>MLRATFSLGPAPTVDVIKWPNSDLRALCLEVRPDEVIVIGPTDRPGGAVEFAAYLREMASHCVRLAAQVDPQSGRHGQSPDTTMRALNQQASSWFRPHGDESRYGNLGETGAGRLPE</sequence>
<dbReference type="EMBL" id="JACHJS010000001">
    <property type="protein sequence ID" value="MBB4967505.1"/>
    <property type="molecule type" value="Genomic_DNA"/>
</dbReference>
<reference evidence="2 3" key="1">
    <citation type="submission" date="2020-08" db="EMBL/GenBank/DDBJ databases">
        <title>Sequencing the genomes of 1000 actinobacteria strains.</title>
        <authorList>
            <person name="Klenk H.-P."/>
        </authorList>
    </citation>
    <scope>NUCLEOTIDE SEQUENCE [LARGE SCALE GENOMIC DNA]</scope>
    <source>
        <strain evidence="2 3">DSM 45084</strain>
    </source>
</reference>
<protein>
    <submittedName>
        <fullName evidence="2">Uncharacterized protein</fullName>
    </submittedName>
</protein>
<comment type="caution">
    <text evidence="2">The sequence shown here is derived from an EMBL/GenBank/DDBJ whole genome shotgun (WGS) entry which is preliminary data.</text>
</comment>
<evidence type="ECO:0000313" key="3">
    <source>
        <dbReference type="Proteomes" id="UP000542674"/>
    </source>
</evidence>